<dbReference type="SMART" id="SM01321">
    <property type="entry name" value="Y1_Tnp"/>
    <property type="match status" value="1"/>
</dbReference>
<dbReference type="InterPro" id="IPR002686">
    <property type="entry name" value="Transposase_17"/>
</dbReference>
<dbReference type="Gene3D" id="3.30.70.1290">
    <property type="entry name" value="Transposase IS200-like"/>
    <property type="match status" value="1"/>
</dbReference>
<dbReference type="NCBIfam" id="NF047646">
    <property type="entry name" value="REP_Tyr_transpos"/>
    <property type="match status" value="1"/>
</dbReference>
<dbReference type="PANTHER" id="PTHR36966">
    <property type="entry name" value="REP-ASSOCIATED TYROSINE TRANSPOSASE"/>
    <property type="match status" value="1"/>
</dbReference>
<dbReference type="GO" id="GO:0006313">
    <property type="term" value="P:DNA transposition"/>
    <property type="evidence" value="ECO:0007669"/>
    <property type="project" value="InterPro"/>
</dbReference>
<reference evidence="2 3" key="1">
    <citation type="journal article" date="2018" name="ISME J.">
        <title>Endosymbiont genomes yield clues of tubeworm success.</title>
        <authorList>
            <person name="Li Y."/>
            <person name="Liles M.R."/>
            <person name="Halanych K.M."/>
        </authorList>
    </citation>
    <scope>NUCLEOTIDE SEQUENCE [LARGE SCALE GENOMIC DNA]</scope>
    <source>
        <strain evidence="2">A1464</strain>
    </source>
</reference>
<sequence>MGRSRYKFIYPDQTYFVTLTVLHWIPVFTRPATVNILFDALRFLMKEGLKVYAFVILENHLHMIVQSTAIDKDIARFKSFTAKELIHFLDKNKVSQILEQLAFYKKAYKSDRAYQFWQEGVHPEWIQNEEMMRQKIEYIHQNPVKRGYVDDVLHWRYSSARNYAGETGVLEDVCTVW</sequence>
<feature type="domain" description="Transposase IS200-like" evidence="1">
    <location>
        <begin position="10"/>
        <end position="142"/>
    </location>
</feature>
<dbReference type="GO" id="GO:0043565">
    <property type="term" value="F:sequence-specific DNA binding"/>
    <property type="evidence" value="ECO:0007669"/>
    <property type="project" value="TreeGrafter"/>
</dbReference>
<evidence type="ECO:0000259" key="1">
    <source>
        <dbReference type="SMART" id="SM01321"/>
    </source>
</evidence>
<accession>A0A370DPB3</accession>
<dbReference type="InterPro" id="IPR036515">
    <property type="entry name" value="Transposase_17_sf"/>
</dbReference>
<dbReference type="InterPro" id="IPR052715">
    <property type="entry name" value="RAYT_transposase"/>
</dbReference>
<proteinExistence type="predicted"/>
<dbReference type="AlphaFoldDB" id="A0A370DPB3"/>
<evidence type="ECO:0000313" key="3">
    <source>
        <dbReference type="Proteomes" id="UP000254266"/>
    </source>
</evidence>
<keyword evidence="3" id="KW-1185">Reference proteome</keyword>
<organism evidence="2 3">
    <name type="scientific">endosymbiont of Galathealinum brachiosum</name>
    <dbReference type="NCBI Taxonomy" id="2200906"/>
    <lineage>
        <taxon>Bacteria</taxon>
        <taxon>Pseudomonadati</taxon>
        <taxon>Pseudomonadota</taxon>
        <taxon>Gammaproteobacteria</taxon>
        <taxon>sulfur-oxidizing symbionts</taxon>
    </lineage>
</organism>
<dbReference type="EMBL" id="QFXC01000002">
    <property type="protein sequence ID" value="RDH86137.1"/>
    <property type="molecule type" value="Genomic_DNA"/>
</dbReference>
<dbReference type="Proteomes" id="UP000254266">
    <property type="component" value="Unassembled WGS sequence"/>
</dbReference>
<evidence type="ECO:0000313" key="2">
    <source>
        <dbReference type="EMBL" id="RDH86137.1"/>
    </source>
</evidence>
<dbReference type="SUPFAM" id="SSF143422">
    <property type="entry name" value="Transposase IS200-like"/>
    <property type="match status" value="1"/>
</dbReference>
<name>A0A370DPB3_9GAMM</name>
<comment type="caution">
    <text evidence="2">The sequence shown here is derived from an EMBL/GenBank/DDBJ whole genome shotgun (WGS) entry which is preliminary data.</text>
</comment>
<protein>
    <submittedName>
        <fullName evidence="2">Transposase</fullName>
    </submittedName>
</protein>
<dbReference type="PANTHER" id="PTHR36966:SF1">
    <property type="entry name" value="REP-ASSOCIATED TYROSINE TRANSPOSASE"/>
    <property type="match status" value="1"/>
</dbReference>
<dbReference type="GO" id="GO:0004803">
    <property type="term" value="F:transposase activity"/>
    <property type="evidence" value="ECO:0007669"/>
    <property type="project" value="InterPro"/>
</dbReference>
<gene>
    <name evidence="2" type="ORF">DIZ80_01315</name>
</gene>